<sequence length="103" mass="11822">MEKESKKKPVTLVEGQEHGNEDDKVEKFFAIVRRLRDARNCASSSLRQLEARRATKKTKKIHVPAWTPSFQPEDFAEPGVSQLSCSKKEPEEKKEELNLNLTL</sequence>
<dbReference type="AlphaFoldDB" id="A0A9Q0FDE7"/>
<dbReference type="GO" id="GO:0005634">
    <property type="term" value="C:nucleus"/>
    <property type="evidence" value="ECO:0007669"/>
    <property type="project" value="UniProtKB-SubCell"/>
</dbReference>
<dbReference type="OrthoDB" id="1304316at2759"/>
<evidence type="ECO:0000313" key="6">
    <source>
        <dbReference type="Proteomes" id="UP001141552"/>
    </source>
</evidence>
<accession>A0A9Q0FDE7</accession>
<proteinExistence type="inferred from homology"/>
<comment type="similarity">
    <text evidence="2">Belongs to the NPR1-interactor family.</text>
</comment>
<name>A0A9Q0FDE7_9ROSI</name>
<gene>
    <name evidence="5" type="ORF">Tsubulata_007832</name>
</gene>
<dbReference type="Proteomes" id="UP001141552">
    <property type="component" value="Unassembled WGS sequence"/>
</dbReference>
<evidence type="ECO:0000256" key="1">
    <source>
        <dbReference type="ARBA" id="ARBA00004123"/>
    </source>
</evidence>
<reference evidence="5" key="2">
    <citation type="journal article" date="2023" name="Plants (Basel)">
        <title>Annotation of the Turnera subulata (Passifloraceae) Draft Genome Reveals the S-Locus Evolved after the Divergence of Turneroideae from Passifloroideae in a Stepwise Manner.</title>
        <authorList>
            <person name="Henning P.M."/>
            <person name="Roalson E.H."/>
            <person name="Mir W."/>
            <person name="McCubbin A.G."/>
            <person name="Shore J.S."/>
        </authorList>
    </citation>
    <scope>NUCLEOTIDE SEQUENCE</scope>
    <source>
        <strain evidence="5">F60SS</strain>
    </source>
</reference>
<reference evidence="5" key="1">
    <citation type="submission" date="2022-02" db="EMBL/GenBank/DDBJ databases">
        <authorList>
            <person name="Henning P.M."/>
            <person name="McCubbin A.G."/>
            <person name="Shore J.S."/>
        </authorList>
    </citation>
    <scope>NUCLEOTIDE SEQUENCE</scope>
    <source>
        <strain evidence="5">F60SS</strain>
        <tissue evidence="5">Leaves</tissue>
    </source>
</reference>
<protein>
    <submittedName>
        <fullName evidence="5">Uncharacterized protein</fullName>
    </submittedName>
</protein>
<keyword evidence="3" id="KW-0539">Nucleus</keyword>
<evidence type="ECO:0000256" key="4">
    <source>
        <dbReference type="SAM" id="MobiDB-lite"/>
    </source>
</evidence>
<dbReference type="PANTHER" id="PTHR33669:SF15">
    <property type="entry name" value="NPR1_NIM1-LIKE C-TERMINAL DOMAIN-CONTAINING PROTEIN"/>
    <property type="match status" value="1"/>
</dbReference>
<dbReference type="EMBL" id="JAKUCV010006211">
    <property type="protein sequence ID" value="KAJ4828306.1"/>
    <property type="molecule type" value="Genomic_DNA"/>
</dbReference>
<dbReference type="PANTHER" id="PTHR33669">
    <property type="entry name" value="PROTEIN NEGATIVE REGULATOR OF RESISTANCE"/>
    <property type="match status" value="1"/>
</dbReference>
<evidence type="ECO:0000313" key="5">
    <source>
        <dbReference type="EMBL" id="KAJ4828306.1"/>
    </source>
</evidence>
<evidence type="ECO:0000256" key="2">
    <source>
        <dbReference type="ARBA" id="ARBA00009937"/>
    </source>
</evidence>
<comment type="subcellular location">
    <subcellularLocation>
        <location evidence="1">Nucleus</location>
    </subcellularLocation>
</comment>
<dbReference type="InterPro" id="IPR031425">
    <property type="entry name" value="NPR1/NH1-interacting"/>
</dbReference>
<feature type="compositionally biased region" description="Basic and acidic residues" evidence="4">
    <location>
        <begin position="86"/>
        <end position="97"/>
    </location>
</feature>
<evidence type="ECO:0000256" key="3">
    <source>
        <dbReference type="ARBA" id="ARBA00023242"/>
    </source>
</evidence>
<comment type="caution">
    <text evidence="5">The sequence shown here is derived from an EMBL/GenBank/DDBJ whole genome shotgun (WGS) entry which is preliminary data.</text>
</comment>
<dbReference type="GO" id="GO:0010112">
    <property type="term" value="P:regulation of systemic acquired resistance"/>
    <property type="evidence" value="ECO:0007669"/>
    <property type="project" value="InterPro"/>
</dbReference>
<dbReference type="Pfam" id="PF15699">
    <property type="entry name" value="NPR1_interact"/>
    <property type="match status" value="1"/>
</dbReference>
<feature type="region of interest" description="Disordered" evidence="4">
    <location>
        <begin position="66"/>
        <end position="103"/>
    </location>
</feature>
<keyword evidence="6" id="KW-1185">Reference proteome</keyword>
<organism evidence="5 6">
    <name type="scientific">Turnera subulata</name>
    <dbReference type="NCBI Taxonomy" id="218843"/>
    <lineage>
        <taxon>Eukaryota</taxon>
        <taxon>Viridiplantae</taxon>
        <taxon>Streptophyta</taxon>
        <taxon>Embryophyta</taxon>
        <taxon>Tracheophyta</taxon>
        <taxon>Spermatophyta</taxon>
        <taxon>Magnoliopsida</taxon>
        <taxon>eudicotyledons</taxon>
        <taxon>Gunneridae</taxon>
        <taxon>Pentapetalae</taxon>
        <taxon>rosids</taxon>
        <taxon>fabids</taxon>
        <taxon>Malpighiales</taxon>
        <taxon>Passifloraceae</taxon>
        <taxon>Turnera</taxon>
    </lineage>
</organism>